<evidence type="ECO:0000256" key="11">
    <source>
        <dbReference type="ARBA" id="ARBA00042639"/>
    </source>
</evidence>
<evidence type="ECO:0000256" key="5">
    <source>
        <dbReference type="ARBA" id="ARBA00022862"/>
    </source>
</evidence>
<feature type="domain" description="Thioredoxin" evidence="15">
    <location>
        <begin position="26"/>
        <end position="179"/>
    </location>
</feature>
<reference evidence="16" key="2">
    <citation type="submission" date="2020-09" db="EMBL/GenBank/DDBJ databases">
        <authorList>
            <person name="Sun Q."/>
            <person name="Kim S."/>
        </authorList>
    </citation>
    <scope>NUCLEOTIDE SEQUENCE</scope>
    <source>
        <strain evidence="16">KCTC 32020</strain>
    </source>
</reference>
<keyword evidence="8" id="KW-0676">Redox-active center</keyword>
<evidence type="ECO:0000256" key="14">
    <source>
        <dbReference type="SAM" id="MobiDB-lite"/>
    </source>
</evidence>
<comment type="caution">
    <text evidence="16">The sequence shown here is derived from an EMBL/GenBank/DDBJ whole genome shotgun (WGS) entry which is preliminary data.</text>
</comment>
<accession>A0A919D9A9</accession>
<comment type="catalytic activity">
    <reaction evidence="12">
        <text>a hydroperoxide + [thioredoxin]-dithiol = an alcohol + [thioredoxin]-disulfide + H2O</text>
        <dbReference type="Rhea" id="RHEA:62620"/>
        <dbReference type="Rhea" id="RHEA-COMP:10698"/>
        <dbReference type="Rhea" id="RHEA-COMP:10700"/>
        <dbReference type="ChEBI" id="CHEBI:15377"/>
        <dbReference type="ChEBI" id="CHEBI:29950"/>
        <dbReference type="ChEBI" id="CHEBI:30879"/>
        <dbReference type="ChEBI" id="CHEBI:35924"/>
        <dbReference type="ChEBI" id="CHEBI:50058"/>
        <dbReference type="EC" id="1.11.1.24"/>
    </reaction>
</comment>
<dbReference type="InterPro" id="IPR024706">
    <property type="entry name" value="Peroxiredoxin_AhpC-typ"/>
</dbReference>
<dbReference type="InterPro" id="IPR036249">
    <property type="entry name" value="Thioredoxin-like_sf"/>
</dbReference>
<comment type="similarity">
    <text evidence="10">Belongs to the peroxiredoxin family. BCP/PrxQ subfamily.</text>
</comment>
<dbReference type="GO" id="GO:0034599">
    <property type="term" value="P:cellular response to oxidative stress"/>
    <property type="evidence" value="ECO:0007669"/>
    <property type="project" value="TreeGrafter"/>
</dbReference>
<keyword evidence="7" id="KW-1015">Disulfide bond</keyword>
<gene>
    <name evidence="16" type="ORF">GCM10007167_02350</name>
</gene>
<name>A0A919D9A9_9GAMM</name>
<evidence type="ECO:0000256" key="9">
    <source>
        <dbReference type="ARBA" id="ARBA00032824"/>
    </source>
</evidence>
<dbReference type="Proteomes" id="UP000636453">
    <property type="component" value="Unassembled WGS sequence"/>
</dbReference>
<protein>
    <recommendedName>
        <fullName evidence="3">thioredoxin-dependent peroxiredoxin</fullName>
        <ecNumber evidence="3">1.11.1.24</ecNumber>
    </recommendedName>
    <alternativeName>
        <fullName evidence="9">Thioredoxin peroxidase</fullName>
    </alternativeName>
    <alternativeName>
        <fullName evidence="11">Thioredoxin-dependent peroxiredoxin Bcp</fullName>
    </alternativeName>
</protein>
<dbReference type="EMBL" id="BNCF01000001">
    <property type="protein sequence ID" value="GHE25436.1"/>
    <property type="molecule type" value="Genomic_DNA"/>
</dbReference>
<dbReference type="InterPro" id="IPR013766">
    <property type="entry name" value="Thioredoxin_domain"/>
</dbReference>
<keyword evidence="4" id="KW-0575">Peroxidase</keyword>
<evidence type="ECO:0000259" key="15">
    <source>
        <dbReference type="PROSITE" id="PS51352"/>
    </source>
</evidence>
<comment type="function">
    <text evidence="1">Thiol-specific peroxidase that catalyzes the reduction of hydrogen peroxide and organic hydroperoxides to water and alcohols, respectively. Plays a role in cell protection against oxidative stress by detoxifying peroxides and as sensor of hydrogen peroxide-mediated signaling events.</text>
</comment>
<evidence type="ECO:0000256" key="13">
    <source>
        <dbReference type="PIRSR" id="PIRSR000239-1"/>
    </source>
</evidence>
<evidence type="ECO:0000256" key="1">
    <source>
        <dbReference type="ARBA" id="ARBA00003330"/>
    </source>
</evidence>
<feature type="region of interest" description="Disordered" evidence="14">
    <location>
        <begin position="1"/>
        <end position="27"/>
    </location>
</feature>
<dbReference type="CDD" id="cd03017">
    <property type="entry name" value="PRX_BCP"/>
    <property type="match status" value="1"/>
</dbReference>
<dbReference type="GO" id="GO:0045454">
    <property type="term" value="P:cell redox homeostasis"/>
    <property type="evidence" value="ECO:0007669"/>
    <property type="project" value="TreeGrafter"/>
</dbReference>
<dbReference type="InterPro" id="IPR050924">
    <property type="entry name" value="Peroxiredoxin_BCP/PrxQ"/>
</dbReference>
<organism evidence="16 17">
    <name type="scientific">Vulcaniibacterium thermophilum</name>
    <dbReference type="NCBI Taxonomy" id="1169913"/>
    <lineage>
        <taxon>Bacteria</taxon>
        <taxon>Pseudomonadati</taxon>
        <taxon>Pseudomonadota</taxon>
        <taxon>Gammaproteobacteria</taxon>
        <taxon>Lysobacterales</taxon>
        <taxon>Lysobacteraceae</taxon>
        <taxon>Vulcaniibacterium</taxon>
    </lineage>
</organism>
<dbReference type="GO" id="GO:0005737">
    <property type="term" value="C:cytoplasm"/>
    <property type="evidence" value="ECO:0007669"/>
    <property type="project" value="TreeGrafter"/>
</dbReference>
<dbReference type="FunFam" id="3.40.30.10:FF:000007">
    <property type="entry name" value="Thioredoxin-dependent thiol peroxidase"/>
    <property type="match status" value="1"/>
</dbReference>
<reference evidence="16" key="1">
    <citation type="journal article" date="2014" name="Int. J. Syst. Evol. Microbiol.">
        <title>Complete genome sequence of Corynebacterium casei LMG S-19264T (=DSM 44701T), isolated from a smear-ripened cheese.</title>
        <authorList>
            <consortium name="US DOE Joint Genome Institute (JGI-PGF)"/>
            <person name="Walter F."/>
            <person name="Albersmeier A."/>
            <person name="Kalinowski J."/>
            <person name="Ruckert C."/>
        </authorList>
    </citation>
    <scope>NUCLEOTIDE SEQUENCE</scope>
    <source>
        <strain evidence="16">KCTC 32020</strain>
    </source>
</reference>
<evidence type="ECO:0000313" key="17">
    <source>
        <dbReference type="Proteomes" id="UP000636453"/>
    </source>
</evidence>
<dbReference type="Pfam" id="PF00578">
    <property type="entry name" value="AhpC-TSA"/>
    <property type="match status" value="1"/>
</dbReference>
<evidence type="ECO:0000256" key="12">
    <source>
        <dbReference type="ARBA" id="ARBA00049091"/>
    </source>
</evidence>
<evidence type="ECO:0000313" key="16">
    <source>
        <dbReference type="EMBL" id="GHE25436.1"/>
    </source>
</evidence>
<keyword evidence="5" id="KW-0049">Antioxidant</keyword>
<keyword evidence="17" id="KW-1185">Reference proteome</keyword>
<evidence type="ECO:0000256" key="8">
    <source>
        <dbReference type="ARBA" id="ARBA00023284"/>
    </source>
</evidence>
<evidence type="ECO:0000256" key="2">
    <source>
        <dbReference type="ARBA" id="ARBA00011245"/>
    </source>
</evidence>
<dbReference type="InterPro" id="IPR000866">
    <property type="entry name" value="AhpC/TSA"/>
</dbReference>
<comment type="subunit">
    <text evidence="2">Monomer.</text>
</comment>
<dbReference type="Gene3D" id="3.40.30.10">
    <property type="entry name" value="Glutaredoxin"/>
    <property type="match status" value="1"/>
</dbReference>
<feature type="active site" description="Cysteine sulfenic acid (-SOH) intermediate; for peroxidase activity" evidence="13">
    <location>
        <position position="68"/>
    </location>
</feature>
<dbReference type="PANTHER" id="PTHR42801">
    <property type="entry name" value="THIOREDOXIN-DEPENDENT PEROXIDE REDUCTASE"/>
    <property type="match status" value="1"/>
</dbReference>
<evidence type="ECO:0000256" key="7">
    <source>
        <dbReference type="ARBA" id="ARBA00023157"/>
    </source>
</evidence>
<dbReference type="AlphaFoldDB" id="A0A919D9A9"/>
<evidence type="ECO:0000256" key="10">
    <source>
        <dbReference type="ARBA" id="ARBA00038489"/>
    </source>
</evidence>
<dbReference type="PROSITE" id="PS51352">
    <property type="entry name" value="THIOREDOXIN_2"/>
    <property type="match status" value="1"/>
</dbReference>
<dbReference type="PIRSF" id="PIRSF000239">
    <property type="entry name" value="AHPC"/>
    <property type="match status" value="1"/>
</dbReference>
<dbReference type="PANTHER" id="PTHR42801:SF4">
    <property type="entry name" value="AHPC_TSA FAMILY PROTEIN"/>
    <property type="match status" value="1"/>
</dbReference>
<feature type="compositionally biased region" description="Low complexity" evidence="14">
    <location>
        <begin position="8"/>
        <end position="20"/>
    </location>
</feature>
<keyword evidence="6" id="KW-0560">Oxidoreductase</keyword>
<evidence type="ECO:0000256" key="6">
    <source>
        <dbReference type="ARBA" id="ARBA00023002"/>
    </source>
</evidence>
<evidence type="ECO:0000256" key="4">
    <source>
        <dbReference type="ARBA" id="ARBA00022559"/>
    </source>
</evidence>
<proteinExistence type="inferred from homology"/>
<dbReference type="EC" id="1.11.1.24" evidence="3"/>
<evidence type="ECO:0000256" key="3">
    <source>
        <dbReference type="ARBA" id="ARBA00013017"/>
    </source>
</evidence>
<dbReference type="GO" id="GO:0008379">
    <property type="term" value="F:thioredoxin peroxidase activity"/>
    <property type="evidence" value="ECO:0007669"/>
    <property type="project" value="TreeGrafter"/>
</dbReference>
<sequence length="180" mass="19612">MKKRTDTEAGPAEAPKAGPARSGAGLREGDAVPDLPLALSSGTTARLADYRGKWLVLYFYPKDSTPGCTTEGLDFNALLPKFRRLGAEVLGVSRDSIKSHQNFCAKQGFAFDLVSDADEALCNAFDVIREKTMYGRKVVGIERSTFLIDPEGRIAHVWRPVKVPGHAEAVYETLKAARSQ</sequence>
<dbReference type="SUPFAM" id="SSF52833">
    <property type="entry name" value="Thioredoxin-like"/>
    <property type="match status" value="1"/>
</dbReference>